<evidence type="ECO:0008006" key="5">
    <source>
        <dbReference type="Google" id="ProtNLM"/>
    </source>
</evidence>
<feature type="domain" description="F-box" evidence="1">
    <location>
        <begin position="42"/>
        <end position="75"/>
    </location>
</feature>
<dbReference type="Proteomes" id="UP000826271">
    <property type="component" value="Unassembled WGS sequence"/>
</dbReference>
<dbReference type="EMBL" id="WHWC01000012">
    <property type="protein sequence ID" value="KAG8371911.1"/>
    <property type="molecule type" value="Genomic_DNA"/>
</dbReference>
<evidence type="ECO:0000259" key="2">
    <source>
        <dbReference type="Pfam" id="PF24758"/>
    </source>
</evidence>
<dbReference type="PANTHER" id="PTHR31900">
    <property type="entry name" value="F-BOX/RNI SUPERFAMILY PROTEIN-RELATED"/>
    <property type="match status" value="1"/>
</dbReference>
<dbReference type="Gene3D" id="1.20.1280.50">
    <property type="match status" value="1"/>
</dbReference>
<organism evidence="3 4">
    <name type="scientific">Buddleja alternifolia</name>
    <dbReference type="NCBI Taxonomy" id="168488"/>
    <lineage>
        <taxon>Eukaryota</taxon>
        <taxon>Viridiplantae</taxon>
        <taxon>Streptophyta</taxon>
        <taxon>Embryophyta</taxon>
        <taxon>Tracheophyta</taxon>
        <taxon>Spermatophyta</taxon>
        <taxon>Magnoliopsida</taxon>
        <taxon>eudicotyledons</taxon>
        <taxon>Gunneridae</taxon>
        <taxon>Pentapetalae</taxon>
        <taxon>asterids</taxon>
        <taxon>lamiids</taxon>
        <taxon>Lamiales</taxon>
        <taxon>Scrophulariaceae</taxon>
        <taxon>Buddlejeae</taxon>
        <taxon>Buddleja</taxon>
    </lineage>
</organism>
<proteinExistence type="predicted"/>
<protein>
    <recommendedName>
        <fullName evidence="5">F-box domain-containing protein</fullName>
    </recommendedName>
</protein>
<dbReference type="InterPro" id="IPR036047">
    <property type="entry name" value="F-box-like_dom_sf"/>
</dbReference>
<dbReference type="Pfam" id="PF12937">
    <property type="entry name" value="F-box-like"/>
    <property type="match status" value="1"/>
</dbReference>
<dbReference type="Gene3D" id="3.80.10.10">
    <property type="entry name" value="Ribonuclease Inhibitor"/>
    <property type="match status" value="1"/>
</dbReference>
<keyword evidence="4" id="KW-1185">Reference proteome</keyword>
<dbReference type="Pfam" id="PF24758">
    <property type="entry name" value="LRR_At5g56370"/>
    <property type="match status" value="1"/>
</dbReference>
<dbReference type="InterPro" id="IPR032675">
    <property type="entry name" value="LRR_dom_sf"/>
</dbReference>
<reference evidence="3" key="1">
    <citation type="submission" date="2019-10" db="EMBL/GenBank/DDBJ databases">
        <authorList>
            <person name="Zhang R."/>
            <person name="Pan Y."/>
            <person name="Wang J."/>
            <person name="Ma R."/>
            <person name="Yu S."/>
        </authorList>
    </citation>
    <scope>NUCLEOTIDE SEQUENCE</scope>
    <source>
        <strain evidence="3">LA-IB0</strain>
        <tissue evidence="3">Leaf</tissue>
    </source>
</reference>
<evidence type="ECO:0000259" key="1">
    <source>
        <dbReference type="Pfam" id="PF12937"/>
    </source>
</evidence>
<sequence>MAGSMSGYGGNNSPLINEETVKQQNNLEVAQILLEDEEDRLSALPDPVLLHILSFLDSTTDVVRTTILAKRWRYLWTDVSKFDFCNDSQDTERIRAFVDWIFRTLILSCGHNLKKFRVKFNYQDCFASRVYSCVRFCIRFMVEDVTLDFSQGNYKLPPTLHFNSFLKKLRLRNCTIAPPQQSLEWKCLTSLSIEEVELSQSLLGIILSGCPVLEYLELTKCWGTSSLEFNTRSPKELVLRNWFSTGSLPLVISAPHLQFLSITDHTIGETNGALQLFSISSLVKANLHFKYCCLSTNVTDSVFMRELFESLQHVEELELGNWFYEVVSEFETKGWQLPQYACKCLTLNAFRCGESIPGILRMLESSPKLETLVINWSDPPPPPYKVSNIAPILSLVPGDPATSGDLNCDLLQLKMVKLALFEGPYDVDEPMLKLVQLLLKRARILEKIAIDVKEFMGSSSTTCSSNYSKISQTVLSYPRSSPKIVVQFCS</sequence>
<dbReference type="CDD" id="cd22160">
    <property type="entry name" value="F-box_AtFBL13-like"/>
    <property type="match status" value="1"/>
</dbReference>
<dbReference type="InterPro" id="IPR053781">
    <property type="entry name" value="F-box_AtFBL13-like"/>
</dbReference>
<dbReference type="InterPro" id="IPR055411">
    <property type="entry name" value="LRR_FXL15/At3g58940/PEG3-like"/>
</dbReference>
<dbReference type="SUPFAM" id="SSF81383">
    <property type="entry name" value="F-box domain"/>
    <property type="match status" value="1"/>
</dbReference>
<dbReference type="SUPFAM" id="SSF52047">
    <property type="entry name" value="RNI-like"/>
    <property type="match status" value="1"/>
</dbReference>
<comment type="caution">
    <text evidence="3">The sequence shown here is derived from an EMBL/GenBank/DDBJ whole genome shotgun (WGS) entry which is preliminary data.</text>
</comment>
<dbReference type="AlphaFoldDB" id="A0AAV6WUX9"/>
<evidence type="ECO:0000313" key="4">
    <source>
        <dbReference type="Proteomes" id="UP000826271"/>
    </source>
</evidence>
<feature type="domain" description="F-box/LRR-repeat protein 15/At3g58940/PEG3-like LRR" evidence="2">
    <location>
        <begin position="151"/>
        <end position="267"/>
    </location>
</feature>
<gene>
    <name evidence="3" type="ORF">BUALT_Bualt12G0012100</name>
</gene>
<dbReference type="InterPro" id="IPR050232">
    <property type="entry name" value="FBL13/AtMIF1-like"/>
</dbReference>
<accession>A0AAV6WUX9</accession>
<name>A0AAV6WUX9_9LAMI</name>
<dbReference type="InterPro" id="IPR001810">
    <property type="entry name" value="F-box_dom"/>
</dbReference>
<evidence type="ECO:0000313" key="3">
    <source>
        <dbReference type="EMBL" id="KAG8371911.1"/>
    </source>
</evidence>
<dbReference type="PANTHER" id="PTHR31900:SF32">
    <property type="entry name" value="F-BOX_RNI_FBD-LIKE DOMAIN PROTEIN"/>
    <property type="match status" value="1"/>
</dbReference>